<organism evidence="3">
    <name type="scientific">Acidicaldus sp</name>
    <dbReference type="NCBI Taxonomy" id="1872105"/>
    <lineage>
        <taxon>Bacteria</taxon>
        <taxon>Pseudomonadati</taxon>
        <taxon>Pseudomonadota</taxon>
        <taxon>Alphaproteobacteria</taxon>
        <taxon>Acetobacterales</taxon>
        <taxon>Acetobacteraceae</taxon>
        <taxon>Acidicaldus</taxon>
    </lineage>
</organism>
<proteinExistence type="predicted"/>
<keyword evidence="2" id="KW-0812">Transmembrane</keyword>
<protein>
    <submittedName>
        <fullName evidence="3">DUF2628 domain-containing protein</fullName>
    </submittedName>
</protein>
<dbReference type="Pfam" id="PF10947">
    <property type="entry name" value="DUF2628"/>
    <property type="match status" value="1"/>
</dbReference>
<feature type="compositionally biased region" description="Basic residues" evidence="1">
    <location>
        <begin position="37"/>
        <end position="49"/>
    </location>
</feature>
<name>A0A8J4H755_9PROT</name>
<dbReference type="AlphaFoldDB" id="A0A8J4H755"/>
<comment type="caution">
    <text evidence="3">The sequence shown here is derived from an EMBL/GenBank/DDBJ whole genome shotgun (WGS) entry which is preliminary data.</text>
</comment>
<evidence type="ECO:0000256" key="2">
    <source>
        <dbReference type="SAM" id="Phobius"/>
    </source>
</evidence>
<feature type="transmembrane region" description="Helical" evidence="2">
    <location>
        <begin position="119"/>
        <end position="136"/>
    </location>
</feature>
<keyword evidence="2" id="KW-0472">Membrane</keyword>
<sequence length="200" mass="21111">MVGGLPARQGGRNGQRIVRGVFPGAGRQRAAHAASHPARRAQHPSHRRGLLQGHGAGAPHGGCSRRAAGRGGAFDQGSVVRLYTVHLAPGRAPVLVREGFSVGALVFGPLWLFFHRAWIAGWLALALNLALAAAIARNSAIGTASLAEFWLLGLLGRDLYRWGLARRGYALSHVLAARDKEAALARLLAARPDLAATLAR</sequence>
<accession>A0A8J4H755</accession>
<keyword evidence="2" id="KW-1133">Transmembrane helix</keyword>
<dbReference type="InterPro" id="IPR024399">
    <property type="entry name" value="DUF2628"/>
</dbReference>
<feature type="region of interest" description="Disordered" evidence="1">
    <location>
        <begin position="28"/>
        <end position="69"/>
    </location>
</feature>
<reference evidence="3" key="1">
    <citation type="journal article" date="2020" name="mSystems">
        <title>Genome- and Community-Level Interaction Insights into Carbon Utilization and Element Cycling Functions of Hydrothermarchaeota in Hydrothermal Sediment.</title>
        <authorList>
            <person name="Zhou Z."/>
            <person name="Liu Y."/>
            <person name="Xu W."/>
            <person name="Pan J."/>
            <person name="Luo Z.H."/>
            <person name="Li M."/>
        </authorList>
    </citation>
    <scope>NUCLEOTIDE SEQUENCE</scope>
    <source>
        <strain evidence="3">SpSt-997</strain>
    </source>
</reference>
<dbReference type="EMBL" id="DTQM01000024">
    <property type="protein sequence ID" value="HGC41841.1"/>
    <property type="molecule type" value="Genomic_DNA"/>
</dbReference>
<evidence type="ECO:0000256" key="1">
    <source>
        <dbReference type="SAM" id="MobiDB-lite"/>
    </source>
</evidence>
<evidence type="ECO:0000313" key="3">
    <source>
        <dbReference type="EMBL" id="HGC41841.1"/>
    </source>
</evidence>
<gene>
    <name evidence="3" type="ORF">ENY07_01265</name>
</gene>